<dbReference type="InterPro" id="IPR011074">
    <property type="entry name" value="CRAL/TRIO_N_dom"/>
</dbReference>
<dbReference type="Gene3D" id="3.40.525.10">
    <property type="entry name" value="CRAL-TRIO lipid binding domain"/>
    <property type="match status" value="1"/>
</dbReference>
<feature type="region of interest" description="Disordered" evidence="1">
    <location>
        <begin position="1"/>
        <end position="25"/>
    </location>
</feature>
<feature type="domain" description="CRAL-TRIO" evidence="2">
    <location>
        <begin position="87"/>
        <end position="255"/>
    </location>
</feature>
<dbReference type="SMART" id="SM00516">
    <property type="entry name" value="SEC14"/>
    <property type="match status" value="1"/>
</dbReference>
<gene>
    <name evidence="3" type="ORF">PPYR_09506</name>
</gene>
<dbReference type="AlphaFoldDB" id="A0A5N4AML8"/>
<dbReference type="GO" id="GO:1902936">
    <property type="term" value="F:phosphatidylinositol bisphosphate binding"/>
    <property type="evidence" value="ECO:0007669"/>
    <property type="project" value="TreeGrafter"/>
</dbReference>
<evidence type="ECO:0000259" key="2">
    <source>
        <dbReference type="PROSITE" id="PS50191"/>
    </source>
</evidence>
<dbReference type="SUPFAM" id="SSF46938">
    <property type="entry name" value="CRAL/TRIO N-terminal domain"/>
    <property type="match status" value="1"/>
</dbReference>
<dbReference type="Gene3D" id="1.10.8.20">
    <property type="entry name" value="N-terminal domain of phosphatidylinositol transfer protein sec14p"/>
    <property type="match status" value="1"/>
</dbReference>
<dbReference type="Pfam" id="PF00650">
    <property type="entry name" value="CRAL_TRIO"/>
    <property type="match status" value="1"/>
</dbReference>
<dbReference type="PANTHER" id="PTHR10174">
    <property type="entry name" value="ALPHA-TOCOPHEROL TRANSFER PROTEIN-RELATED"/>
    <property type="match status" value="1"/>
</dbReference>
<dbReference type="SMART" id="SM01100">
    <property type="entry name" value="CRAL_TRIO_N"/>
    <property type="match status" value="1"/>
</dbReference>
<sequence length="307" mass="35397">MPIRELPEELQKKTEKELNETPQRRTSDIDHIKDWLSKQPHLNVISPDDQWILNFLRGCKFSLDRTKEKLDNFYTVRSALPEFFGKRDPLSPEIQHILKLGLFLPIDTKVGPKIFLVRTANIDPTHVSLIDITKVCLMITDIILNEDDYCVIQGQRFLVDFSAFNKNQLLRVTPTLCQKAILCLKDVYPCRLKGFYIINMHPIFESIINVGKVIMGKKLGSRVVAYSKDNAQSLYDNIPKSALPADYGGEGETIEALTVKWKTKVESYRDMFLEDAKYGCDERKRIRKSVLSEHFGIEGSFRKLDID</sequence>
<dbReference type="InterPro" id="IPR036273">
    <property type="entry name" value="CRAL/TRIO_N_dom_sf"/>
</dbReference>
<name>A0A5N4AML8_PHOPY</name>
<dbReference type="PANTHER" id="PTHR10174:SF216">
    <property type="entry name" value="CRAL-TRIO DOMAIN-CONTAINING PROTEIN-RELATED"/>
    <property type="match status" value="1"/>
</dbReference>
<keyword evidence="4" id="KW-1185">Reference proteome</keyword>
<dbReference type="InterPro" id="IPR036865">
    <property type="entry name" value="CRAL-TRIO_dom_sf"/>
</dbReference>
<dbReference type="InterPro" id="IPR001251">
    <property type="entry name" value="CRAL-TRIO_dom"/>
</dbReference>
<reference evidence="3 4" key="1">
    <citation type="journal article" date="2018" name="Elife">
        <title>Firefly genomes illuminate parallel origins of bioluminescence in beetles.</title>
        <authorList>
            <person name="Fallon T.R."/>
            <person name="Lower S.E."/>
            <person name="Chang C.H."/>
            <person name="Bessho-Uehara M."/>
            <person name="Martin G.J."/>
            <person name="Bewick A.J."/>
            <person name="Behringer M."/>
            <person name="Debat H.J."/>
            <person name="Wong I."/>
            <person name="Day J.C."/>
            <person name="Suvorov A."/>
            <person name="Silva C.J."/>
            <person name="Stanger-Hall K.F."/>
            <person name="Hall D.W."/>
            <person name="Schmitz R.J."/>
            <person name="Nelson D.R."/>
            <person name="Lewis S.M."/>
            <person name="Shigenobu S."/>
            <person name="Bybee S.M."/>
            <person name="Larracuente A.M."/>
            <person name="Oba Y."/>
            <person name="Weng J.K."/>
        </authorList>
    </citation>
    <scope>NUCLEOTIDE SEQUENCE [LARGE SCALE GENOMIC DNA]</scope>
    <source>
        <strain evidence="3">1611_PpyrPB1</strain>
        <tissue evidence="3">Whole body</tissue>
    </source>
</reference>
<dbReference type="SUPFAM" id="SSF52087">
    <property type="entry name" value="CRAL/TRIO domain"/>
    <property type="match status" value="1"/>
</dbReference>
<dbReference type="Proteomes" id="UP000327044">
    <property type="component" value="Unassembled WGS sequence"/>
</dbReference>
<dbReference type="Gene3D" id="1.20.5.1200">
    <property type="entry name" value="Alpha-tocopherol transfer"/>
    <property type="match status" value="1"/>
</dbReference>
<protein>
    <recommendedName>
        <fullName evidence="2">CRAL-TRIO domain-containing protein</fullName>
    </recommendedName>
</protein>
<dbReference type="CDD" id="cd00170">
    <property type="entry name" value="SEC14"/>
    <property type="match status" value="1"/>
</dbReference>
<dbReference type="EMBL" id="VVIM01000006">
    <property type="protein sequence ID" value="KAB0798513.1"/>
    <property type="molecule type" value="Genomic_DNA"/>
</dbReference>
<comment type="caution">
    <text evidence="3">The sequence shown here is derived from an EMBL/GenBank/DDBJ whole genome shotgun (WGS) entry which is preliminary data.</text>
</comment>
<evidence type="ECO:0000313" key="3">
    <source>
        <dbReference type="EMBL" id="KAB0798513.1"/>
    </source>
</evidence>
<evidence type="ECO:0000256" key="1">
    <source>
        <dbReference type="SAM" id="MobiDB-lite"/>
    </source>
</evidence>
<dbReference type="InParanoid" id="A0A5N4AML8"/>
<dbReference type="PRINTS" id="PR00180">
    <property type="entry name" value="CRETINALDHBP"/>
</dbReference>
<accession>A0A5N4AML8</accession>
<dbReference type="PROSITE" id="PS50191">
    <property type="entry name" value="CRAL_TRIO"/>
    <property type="match status" value="1"/>
</dbReference>
<dbReference type="GO" id="GO:0016020">
    <property type="term" value="C:membrane"/>
    <property type="evidence" value="ECO:0007669"/>
    <property type="project" value="TreeGrafter"/>
</dbReference>
<evidence type="ECO:0000313" key="4">
    <source>
        <dbReference type="Proteomes" id="UP000327044"/>
    </source>
</evidence>
<proteinExistence type="predicted"/>
<organism evidence="3 4">
    <name type="scientific">Photinus pyralis</name>
    <name type="common">Common eastern firefly</name>
    <name type="synonym">Lampyris pyralis</name>
    <dbReference type="NCBI Taxonomy" id="7054"/>
    <lineage>
        <taxon>Eukaryota</taxon>
        <taxon>Metazoa</taxon>
        <taxon>Ecdysozoa</taxon>
        <taxon>Arthropoda</taxon>
        <taxon>Hexapoda</taxon>
        <taxon>Insecta</taxon>
        <taxon>Pterygota</taxon>
        <taxon>Neoptera</taxon>
        <taxon>Endopterygota</taxon>
        <taxon>Coleoptera</taxon>
        <taxon>Polyphaga</taxon>
        <taxon>Elateriformia</taxon>
        <taxon>Elateroidea</taxon>
        <taxon>Lampyridae</taxon>
        <taxon>Lampyrinae</taxon>
        <taxon>Photinus</taxon>
    </lineage>
</organism>